<evidence type="ECO:0000256" key="1">
    <source>
        <dbReference type="SAM" id="Phobius"/>
    </source>
</evidence>
<dbReference type="RefSeq" id="XP_060330381.1">
    <property type="nucleotide sequence ID" value="XM_060482020.1"/>
</dbReference>
<proteinExistence type="predicted"/>
<accession>A0AA39N5F5</accession>
<dbReference type="Proteomes" id="UP001175211">
    <property type="component" value="Unassembled WGS sequence"/>
</dbReference>
<organism evidence="2 3">
    <name type="scientific">Armillaria tabescens</name>
    <name type="common">Ringless honey mushroom</name>
    <name type="synonym">Agaricus tabescens</name>
    <dbReference type="NCBI Taxonomy" id="1929756"/>
    <lineage>
        <taxon>Eukaryota</taxon>
        <taxon>Fungi</taxon>
        <taxon>Dikarya</taxon>
        <taxon>Basidiomycota</taxon>
        <taxon>Agaricomycotina</taxon>
        <taxon>Agaricomycetes</taxon>
        <taxon>Agaricomycetidae</taxon>
        <taxon>Agaricales</taxon>
        <taxon>Marasmiineae</taxon>
        <taxon>Physalacriaceae</taxon>
        <taxon>Desarmillaria</taxon>
    </lineage>
</organism>
<evidence type="ECO:0000313" key="2">
    <source>
        <dbReference type="EMBL" id="KAK0458089.1"/>
    </source>
</evidence>
<keyword evidence="1" id="KW-0812">Transmembrane</keyword>
<keyword evidence="1" id="KW-1133">Transmembrane helix</keyword>
<reference evidence="2" key="1">
    <citation type="submission" date="2023-06" db="EMBL/GenBank/DDBJ databases">
        <authorList>
            <consortium name="Lawrence Berkeley National Laboratory"/>
            <person name="Ahrendt S."/>
            <person name="Sahu N."/>
            <person name="Indic B."/>
            <person name="Wong-Bajracharya J."/>
            <person name="Merenyi Z."/>
            <person name="Ke H.-M."/>
            <person name="Monk M."/>
            <person name="Kocsube S."/>
            <person name="Drula E."/>
            <person name="Lipzen A."/>
            <person name="Balint B."/>
            <person name="Henrissat B."/>
            <person name="Andreopoulos B."/>
            <person name="Martin F.M."/>
            <person name="Harder C.B."/>
            <person name="Rigling D."/>
            <person name="Ford K.L."/>
            <person name="Foster G.D."/>
            <person name="Pangilinan J."/>
            <person name="Papanicolaou A."/>
            <person name="Barry K."/>
            <person name="LaButti K."/>
            <person name="Viragh M."/>
            <person name="Koriabine M."/>
            <person name="Yan M."/>
            <person name="Riley R."/>
            <person name="Champramary S."/>
            <person name="Plett K.L."/>
            <person name="Tsai I.J."/>
            <person name="Slot J."/>
            <person name="Sipos G."/>
            <person name="Plett J."/>
            <person name="Nagy L.G."/>
            <person name="Grigoriev I.V."/>
        </authorList>
    </citation>
    <scope>NUCLEOTIDE SEQUENCE</scope>
    <source>
        <strain evidence="2">CCBAS 213</strain>
    </source>
</reference>
<comment type="caution">
    <text evidence="2">The sequence shown here is derived from an EMBL/GenBank/DDBJ whole genome shotgun (WGS) entry which is preliminary data.</text>
</comment>
<gene>
    <name evidence="2" type="ORF">EV420DRAFT_414426</name>
</gene>
<dbReference type="AlphaFoldDB" id="A0AA39N5F5"/>
<dbReference type="GeneID" id="85365568"/>
<sequence length="131" mass="14997">MSWNLLHGAVSLGTLLATSWLNVILYTSQVALSIYYLHHFTALRWLRYWILASLVLDGACSIVVMASIYMYLVINPCPLQPTFTWTVPTIELLTYNSASIAQAFFCYRHWTIARNKWITGCIIILITAYMV</sequence>
<name>A0AA39N5F5_ARMTA</name>
<dbReference type="EMBL" id="JAUEPS010000019">
    <property type="protein sequence ID" value="KAK0458089.1"/>
    <property type="molecule type" value="Genomic_DNA"/>
</dbReference>
<feature type="transmembrane region" description="Helical" evidence="1">
    <location>
        <begin position="49"/>
        <end position="72"/>
    </location>
</feature>
<keyword evidence="1" id="KW-0472">Membrane</keyword>
<protein>
    <submittedName>
        <fullName evidence="2">Uncharacterized protein</fullName>
    </submittedName>
</protein>
<feature type="transmembrane region" description="Helical" evidence="1">
    <location>
        <begin position="20"/>
        <end position="37"/>
    </location>
</feature>
<keyword evidence="3" id="KW-1185">Reference proteome</keyword>
<evidence type="ECO:0000313" key="3">
    <source>
        <dbReference type="Proteomes" id="UP001175211"/>
    </source>
</evidence>